<proteinExistence type="predicted"/>
<organism evidence="4 5">
    <name type="scientific">Neoaquamicrobium microcysteis</name>
    <dbReference type="NCBI Taxonomy" id="2682781"/>
    <lineage>
        <taxon>Bacteria</taxon>
        <taxon>Pseudomonadati</taxon>
        <taxon>Pseudomonadota</taxon>
        <taxon>Alphaproteobacteria</taxon>
        <taxon>Hyphomicrobiales</taxon>
        <taxon>Phyllobacteriaceae</taxon>
        <taxon>Neoaquamicrobium</taxon>
    </lineage>
</organism>
<dbReference type="GO" id="GO:0018659">
    <property type="term" value="F:4-hydroxybenzoate 3-monooxygenase activity"/>
    <property type="evidence" value="ECO:0007669"/>
    <property type="project" value="UniProtKB-EC"/>
</dbReference>
<dbReference type="PRINTS" id="PR00420">
    <property type="entry name" value="RNGMNOXGNASE"/>
</dbReference>
<dbReference type="PANTHER" id="PTHR43004:SF3">
    <property type="entry name" value="P-HYDROXYBENZOATE HYDROXYLASE"/>
    <property type="match status" value="1"/>
</dbReference>
<comment type="caution">
    <text evidence="4">The sequence shown here is derived from an EMBL/GenBank/DDBJ whole genome shotgun (WGS) entry which is preliminary data.</text>
</comment>
<dbReference type="OrthoDB" id="9791689at2"/>
<keyword evidence="5" id="KW-1185">Reference proteome</keyword>
<dbReference type="EC" id="1.14.13.2" evidence="4"/>
<dbReference type="GO" id="GO:0071949">
    <property type="term" value="F:FAD binding"/>
    <property type="evidence" value="ECO:0007669"/>
    <property type="project" value="InterPro"/>
</dbReference>
<keyword evidence="4" id="KW-0503">Monooxygenase</keyword>
<protein>
    <submittedName>
        <fullName evidence="4">4-hydroxybenzoate 3-monooxygenase</fullName>
        <ecNumber evidence="4">1.14.13.2</ecNumber>
    </submittedName>
</protein>
<dbReference type="InterPro" id="IPR050641">
    <property type="entry name" value="RIFMO-like"/>
</dbReference>
<dbReference type="EMBL" id="VSZS01000062">
    <property type="protein sequence ID" value="TYR32316.1"/>
    <property type="molecule type" value="Genomic_DNA"/>
</dbReference>
<name>A0A5D4GUB4_9HYPH</name>
<evidence type="ECO:0000313" key="4">
    <source>
        <dbReference type="EMBL" id="TYR32316.1"/>
    </source>
</evidence>
<dbReference type="InterPro" id="IPR012733">
    <property type="entry name" value="HB_mOase"/>
</dbReference>
<keyword evidence="4" id="KW-0560">Oxidoreductase</keyword>
<gene>
    <name evidence="4" type="primary">pobA</name>
    <name evidence="4" type="ORF">FY036_10910</name>
</gene>
<dbReference type="InterPro" id="IPR002938">
    <property type="entry name" value="FAD-bd"/>
</dbReference>
<dbReference type="PANTHER" id="PTHR43004">
    <property type="entry name" value="TRK SYSTEM POTASSIUM UPTAKE PROTEIN"/>
    <property type="match status" value="1"/>
</dbReference>
<reference evidence="4 5" key="2">
    <citation type="submission" date="2019-09" db="EMBL/GenBank/DDBJ databases">
        <title>Mesorhizobium sp. MaA-C15 isolated from Microcystis aeruginosa.</title>
        <authorList>
            <person name="Jeong S.E."/>
            <person name="Jin H.M."/>
            <person name="Jeon C.O."/>
        </authorList>
    </citation>
    <scope>NUCLEOTIDE SEQUENCE [LARGE SCALE GENOMIC DNA]</scope>
    <source>
        <strain evidence="4 5">MaA-C15</strain>
    </source>
</reference>
<dbReference type="Gene3D" id="3.30.9.10">
    <property type="entry name" value="D-Amino Acid Oxidase, subunit A, domain 2"/>
    <property type="match status" value="1"/>
</dbReference>
<evidence type="ECO:0000256" key="2">
    <source>
        <dbReference type="ARBA" id="ARBA00022827"/>
    </source>
</evidence>
<dbReference type="SUPFAM" id="SSF51905">
    <property type="entry name" value="FAD/NAD(P)-binding domain"/>
    <property type="match status" value="1"/>
</dbReference>
<dbReference type="NCBIfam" id="NF006091">
    <property type="entry name" value="PRK08243.1"/>
    <property type="match status" value="1"/>
</dbReference>
<sequence length="389" mass="43493">MRTQVAIIGSGPSGLLLGQLLTDAGIDNVILERATQDYVLGRIRAGVLEEGMAGMLDEAGAGARMRREGLPHDGFDLTFSARHHRIDLFGLTGKHVIVYGQTEVTRDLMDRRAQTGGVTVYEAANVQPRDFDGAQPYVTYEQDGIEHRLYCDFIAGCDGYHGPSRKAVEGRGLETFERVYPFGWLGIVADVPPVSHELIYSNHPRGFALCSMRSNTRSRYYVQCALDEKVEEWPDERFWDEIRRRLPTETAEKMTTGPSIEKSIAPLRSFVAEPMRFGRLFLVGDAAHIVPPTGAKGLNLAASDVRYLFDGVREHYAEKSDAGIDVYSQRALRRVWKAERFSWWMTNTMHCFPEQGAFGQRIQEAELDYLAGSVAASTSLAENYVGLPY</sequence>
<evidence type="ECO:0000259" key="3">
    <source>
        <dbReference type="Pfam" id="PF01494"/>
    </source>
</evidence>
<evidence type="ECO:0000256" key="1">
    <source>
        <dbReference type="ARBA" id="ARBA00022630"/>
    </source>
</evidence>
<dbReference type="NCBIfam" id="TIGR02360">
    <property type="entry name" value="pbenz_hydroxyl"/>
    <property type="match status" value="1"/>
</dbReference>
<keyword evidence="2" id="KW-0274">FAD</keyword>
<dbReference type="GO" id="GO:0043639">
    <property type="term" value="P:benzoate catabolic process"/>
    <property type="evidence" value="ECO:0007669"/>
    <property type="project" value="InterPro"/>
</dbReference>
<dbReference type="InterPro" id="IPR036188">
    <property type="entry name" value="FAD/NAD-bd_sf"/>
</dbReference>
<feature type="domain" description="FAD-binding" evidence="3">
    <location>
        <begin position="2"/>
        <end position="342"/>
    </location>
</feature>
<dbReference type="SUPFAM" id="SSF54373">
    <property type="entry name" value="FAD-linked reductases, C-terminal domain"/>
    <property type="match status" value="1"/>
</dbReference>
<dbReference type="Proteomes" id="UP000323258">
    <property type="component" value="Unassembled WGS sequence"/>
</dbReference>
<dbReference type="Gene3D" id="3.50.50.60">
    <property type="entry name" value="FAD/NAD(P)-binding domain"/>
    <property type="match status" value="1"/>
</dbReference>
<evidence type="ECO:0000313" key="5">
    <source>
        <dbReference type="Proteomes" id="UP000323258"/>
    </source>
</evidence>
<dbReference type="AlphaFoldDB" id="A0A5D4GUB4"/>
<keyword evidence="1" id="KW-0285">Flavoprotein</keyword>
<reference evidence="4 5" key="1">
    <citation type="submission" date="2019-08" db="EMBL/GenBank/DDBJ databases">
        <authorList>
            <person name="Seo Y.L."/>
        </authorList>
    </citation>
    <scope>NUCLEOTIDE SEQUENCE [LARGE SCALE GENOMIC DNA]</scope>
    <source>
        <strain evidence="4 5">MaA-C15</strain>
    </source>
</reference>
<dbReference type="Pfam" id="PF01494">
    <property type="entry name" value="FAD_binding_3"/>
    <property type="match status" value="1"/>
</dbReference>
<accession>A0A5D4GUB4</accession>
<dbReference type="RefSeq" id="WP_148914762.1">
    <property type="nucleotide sequence ID" value="NZ_VSZS01000062.1"/>
</dbReference>